<keyword evidence="2" id="KW-0489">Methyltransferase</keyword>
<dbReference type="SUPFAM" id="SSF110849">
    <property type="entry name" value="ParB/Sulfiredoxin"/>
    <property type="match status" value="1"/>
</dbReference>
<evidence type="ECO:0000313" key="2">
    <source>
        <dbReference type="EMBL" id="DAE25051.1"/>
    </source>
</evidence>
<name>A0A8S5R1S9_9CAUD</name>
<evidence type="ECO:0000259" key="1">
    <source>
        <dbReference type="SMART" id="SM00470"/>
    </source>
</evidence>
<accession>A0A8S5R1S9</accession>
<dbReference type="Gene3D" id="3.90.1530.10">
    <property type="entry name" value="Conserved hypothetical protein from pyrococcus furiosus pfu- 392566-001, ParB domain"/>
    <property type="match status" value="1"/>
</dbReference>
<dbReference type="EMBL" id="BK015792">
    <property type="protein sequence ID" value="DAE25051.1"/>
    <property type="molecule type" value="Genomic_DNA"/>
</dbReference>
<sequence length="440" mass="50091">MEIKRVKLSEIRPYEKNPRRNDSAVDAVAASIKEFGWQQPIVVDKDGVIIAGHTRYKAAKKLKWKEVPVVYADNLTDEQVKAYRLADNKTSELAEWDADLLSEELLDLQDFDMGQFGFDFPDEPEIEELKYGKCDGSRSLFDKYVIPPFSVLDGRSGVWQERKRKWHEILKTDSRAGRAEGLLGEGLNQMAKNIGSNLNGTSEFDPVLCELMIRWFCPKGGRIIDPFAGGNVRGLVSMYLGNYYTGVDLRQEQIDENSKALEKLIRTDPSACQMENKPTWHCGDSMDIKEIVNQSGFDFLLMCPPYGDLEKYSDDPKDISNMTYENFISTYSEIISRTVSLLKNDAYCAVVISDIRDKKGIYRGFYSDTIKAFNDAGCSLYNDIVKIDPVATAALRADLQFKNGRKVVRTHQNVLVFIRGNNKNINLEPYDFVFDEETEE</sequence>
<dbReference type="SMART" id="SM00470">
    <property type="entry name" value="ParB"/>
    <property type="match status" value="1"/>
</dbReference>
<feature type="domain" description="ParB-like N-terminal" evidence="1">
    <location>
        <begin position="4"/>
        <end position="89"/>
    </location>
</feature>
<dbReference type="Pfam" id="PF02195">
    <property type="entry name" value="ParB_N"/>
    <property type="match status" value="1"/>
</dbReference>
<keyword evidence="2" id="KW-0808">Transferase</keyword>
<dbReference type="GO" id="GO:0045881">
    <property type="term" value="P:positive regulation of sporulation resulting in formation of a cellular spore"/>
    <property type="evidence" value="ECO:0007669"/>
    <property type="project" value="TreeGrafter"/>
</dbReference>
<dbReference type="GO" id="GO:0008168">
    <property type="term" value="F:methyltransferase activity"/>
    <property type="evidence" value="ECO:0007669"/>
    <property type="project" value="UniProtKB-KW"/>
</dbReference>
<dbReference type="GO" id="GO:0032259">
    <property type="term" value="P:methylation"/>
    <property type="evidence" value="ECO:0007669"/>
    <property type="project" value="UniProtKB-KW"/>
</dbReference>
<dbReference type="InterPro" id="IPR036086">
    <property type="entry name" value="ParB/Sulfiredoxin_sf"/>
</dbReference>
<dbReference type="PANTHER" id="PTHR33375">
    <property type="entry name" value="CHROMOSOME-PARTITIONING PROTEIN PARB-RELATED"/>
    <property type="match status" value="1"/>
</dbReference>
<organism evidence="2">
    <name type="scientific">Siphoviridae sp. ct4Am4</name>
    <dbReference type="NCBI Taxonomy" id="2826287"/>
    <lineage>
        <taxon>Viruses</taxon>
        <taxon>Duplodnaviria</taxon>
        <taxon>Heunggongvirae</taxon>
        <taxon>Uroviricota</taxon>
        <taxon>Caudoviricetes</taxon>
    </lineage>
</organism>
<dbReference type="CDD" id="cd16402">
    <property type="entry name" value="ParB_N_like_MT"/>
    <property type="match status" value="1"/>
</dbReference>
<dbReference type="InterPro" id="IPR003115">
    <property type="entry name" value="ParB_N"/>
</dbReference>
<proteinExistence type="predicted"/>
<dbReference type="InterPro" id="IPR029063">
    <property type="entry name" value="SAM-dependent_MTases_sf"/>
</dbReference>
<dbReference type="Gene3D" id="3.40.50.150">
    <property type="entry name" value="Vaccinia Virus protein VP39"/>
    <property type="match status" value="2"/>
</dbReference>
<dbReference type="SUPFAM" id="SSF53335">
    <property type="entry name" value="S-adenosyl-L-methionine-dependent methyltransferases"/>
    <property type="match status" value="2"/>
</dbReference>
<dbReference type="InterPro" id="IPR050336">
    <property type="entry name" value="Chromosome_partition/occlusion"/>
</dbReference>
<dbReference type="GO" id="GO:0007059">
    <property type="term" value="P:chromosome segregation"/>
    <property type="evidence" value="ECO:0007669"/>
    <property type="project" value="TreeGrafter"/>
</dbReference>
<reference evidence="2" key="1">
    <citation type="journal article" date="2021" name="Proc. Natl. Acad. Sci. U.S.A.">
        <title>A Catalog of Tens of Thousands of Viruses from Human Metagenomes Reveals Hidden Associations with Chronic Diseases.</title>
        <authorList>
            <person name="Tisza M.J."/>
            <person name="Buck C.B."/>
        </authorList>
    </citation>
    <scope>NUCLEOTIDE SEQUENCE</scope>
    <source>
        <strain evidence="2">Ct4Am4</strain>
    </source>
</reference>
<dbReference type="PANTHER" id="PTHR33375:SF1">
    <property type="entry name" value="CHROMOSOME-PARTITIONING PROTEIN PARB-RELATED"/>
    <property type="match status" value="1"/>
</dbReference>
<protein>
    <submittedName>
        <fullName evidence="2">Modification methylase</fullName>
    </submittedName>
</protein>